<name>A0A3N7JQD7_9BURK</name>
<comment type="caution">
    <text evidence="1">The sequence shown here is derived from an EMBL/GenBank/DDBJ whole genome shotgun (WGS) entry which is preliminary data.</text>
</comment>
<protein>
    <submittedName>
        <fullName evidence="1">Uncharacterized protein</fullName>
    </submittedName>
</protein>
<dbReference type="Proteomes" id="UP000267464">
    <property type="component" value="Unassembled WGS sequence"/>
</dbReference>
<evidence type="ECO:0000313" key="2">
    <source>
        <dbReference type="Proteomes" id="UP000267464"/>
    </source>
</evidence>
<dbReference type="RefSeq" id="WP_124543892.1">
    <property type="nucleotide sequence ID" value="NZ_QUSW01000012.1"/>
</dbReference>
<dbReference type="EMBL" id="QUSW01000012">
    <property type="protein sequence ID" value="RQP21265.1"/>
    <property type="molecule type" value="Genomic_DNA"/>
</dbReference>
<sequence length="173" mass="18748">MNATPSADHRRHRTQAARLLAMSPRRRDIAWRDLALVPDWALGERTAVNRLAVAAGVRAHAAALRRCIDGRVLKHLCAQLGEPAMDALIGHDDADAATGMETLDPIEHDIDARLLATGRDWLLASVESPVLRESLRELLWPDAGPGLRALNAKSAARVVEAARAALELKEIAA</sequence>
<reference evidence="1 2" key="2">
    <citation type="submission" date="2018-12" db="EMBL/GenBank/DDBJ databases">
        <title>Rhizobacter gummiphilus sp. nov., a rubber-degrading bacterium isolated from the soil of a botanical garden in Japan.</title>
        <authorList>
            <person name="Shunsuke S.S."/>
        </authorList>
    </citation>
    <scope>NUCLEOTIDE SEQUENCE [LARGE SCALE GENOMIC DNA]</scope>
    <source>
        <strain evidence="1 2">S-16</strain>
    </source>
</reference>
<keyword evidence="2" id="KW-1185">Reference proteome</keyword>
<gene>
    <name evidence="1" type="ORF">DZC73_28940</name>
</gene>
<organism evidence="1 2">
    <name type="scientific">Piscinibacter terrae</name>
    <dbReference type="NCBI Taxonomy" id="2496871"/>
    <lineage>
        <taxon>Bacteria</taxon>
        <taxon>Pseudomonadati</taxon>
        <taxon>Pseudomonadota</taxon>
        <taxon>Betaproteobacteria</taxon>
        <taxon>Burkholderiales</taxon>
        <taxon>Sphaerotilaceae</taxon>
        <taxon>Piscinibacter</taxon>
    </lineage>
</organism>
<dbReference type="AlphaFoldDB" id="A0A3N7JQD7"/>
<evidence type="ECO:0000313" key="1">
    <source>
        <dbReference type="EMBL" id="RQP21265.1"/>
    </source>
</evidence>
<reference evidence="1 2" key="1">
    <citation type="submission" date="2018-08" db="EMBL/GenBank/DDBJ databases">
        <authorList>
            <person name="Khan S.A."/>
            <person name="Jeon C.O."/>
            <person name="Chun B.H."/>
            <person name="Jeong S.E."/>
        </authorList>
    </citation>
    <scope>NUCLEOTIDE SEQUENCE [LARGE SCALE GENOMIC DNA]</scope>
    <source>
        <strain evidence="1 2">S-16</strain>
    </source>
</reference>
<proteinExistence type="predicted"/>
<accession>A0A3N7JQD7</accession>